<dbReference type="Pfam" id="PF06707">
    <property type="entry name" value="DUF1194"/>
    <property type="match status" value="1"/>
</dbReference>
<evidence type="ECO:0000313" key="3">
    <source>
        <dbReference type="Proteomes" id="UP001241603"/>
    </source>
</evidence>
<sequence>MQRRLSNAVHYSIEALAICFGLFAFAARAHAASAASGAIVDLELVIAADVSVSMDVHERRLQQQGFVEAFRDPEVIGAITGGPHGRIAVTFVEWGGVDRQVVVTPWRVIEDKASAYAFAGDLERRVPGRLARGTAIGDALIRSASLFEGNGIHGARQAIDLSGDGVSNNGRPLELARQSVLAKGITINGLPIAYRDVGLNLTAAEEELPPEMLVRYFQDDVIGGPGAFVQPVLHIDDFSDAIRSKLIREIRGRTEISMLGDLEHWPYVIGQDLSTMR</sequence>
<accession>A0ABU0H240</accession>
<dbReference type="SUPFAM" id="SSF53300">
    <property type="entry name" value="vWA-like"/>
    <property type="match status" value="1"/>
</dbReference>
<feature type="chain" id="PRO_5046706468" description="DUF1194 domain-containing protein" evidence="1">
    <location>
        <begin position="27"/>
        <end position="277"/>
    </location>
</feature>
<comment type="caution">
    <text evidence="2">The sequence shown here is derived from an EMBL/GenBank/DDBJ whole genome shotgun (WGS) entry which is preliminary data.</text>
</comment>
<gene>
    <name evidence="2" type="ORF">QO014_000736</name>
</gene>
<reference evidence="2 3" key="1">
    <citation type="submission" date="2023-07" db="EMBL/GenBank/DDBJ databases">
        <title>Genomic Encyclopedia of Type Strains, Phase IV (KMG-IV): sequencing the most valuable type-strain genomes for metagenomic binning, comparative biology and taxonomic classification.</title>
        <authorList>
            <person name="Goeker M."/>
        </authorList>
    </citation>
    <scope>NUCLEOTIDE SEQUENCE [LARGE SCALE GENOMIC DNA]</scope>
    <source>
        <strain evidence="2 3">B6-8</strain>
    </source>
</reference>
<dbReference type="Proteomes" id="UP001241603">
    <property type="component" value="Unassembled WGS sequence"/>
</dbReference>
<dbReference type="InterPro" id="IPR036465">
    <property type="entry name" value="vWFA_dom_sf"/>
</dbReference>
<dbReference type="Gene3D" id="3.40.50.410">
    <property type="entry name" value="von Willebrand factor, type A domain"/>
    <property type="match status" value="1"/>
</dbReference>
<proteinExistence type="predicted"/>
<evidence type="ECO:0000313" key="2">
    <source>
        <dbReference type="EMBL" id="MDQ0436366.1"/>
    </source>
</evidence>
<keyword evidence="1" id="KW-0732">Signal</keyword>
<evidence type="ECO:0008006" key="4">
    <source>
        <dbReference type="Google" id="ProtNLM"/>
    </source>
</evidence>
<dbReference type="RefSeq" id="WP_266347286.1">
    <property type="nucleotide sequence ID" value="NZ_JAPKNG010000001.1"/>
</dbReference>
<name>A0ABU0H240_9HYPH</name>
<dbReference type="InterPro" id="IPR010607">
    <property type="entry name" value="DUF1194"/>
</dbReference>
<dbReference type="EMBL" id="JAUSVO010000001">
    <property type="protein sequence ID" value="MDQ0436366.1"/>
    <property type="molecule type" value="Genomic_DNA"/>
</dbReference>
<protein>
    <recommendedName>
        <fullName evidence="4">DUF1194 domain-containing protein</fullName>
    </recommendedName>
</protein>
<organism evidence="2 3">
    <name type="scientific">Kaistia dalseonensis</name>
    <dbReference type="NCBI Taxonomy" id="410840"/>
    <lineage>
        <taxon>Bacteria</taxon>
        <taxon>Pseudomonadati</taxon>
        <taxon>Pseudomonadota</taxon>
        <taxon>Alphaproteobacteria</taxon>
        <taxon>Hyphomicrobiales</taxon>
        <taxon>Kaistiaceae</taxon>
        <taxon>Kaistia</taxon>
    </lineage>
</organism>
<feature type="signal peptide" evidence="1">
    <location>
        <begin position="1"/>
        <end position="26"/>
    </location>
</feature>
<keyword evidence="3" id="KW-1185">Reference proteome</keyword>
<evidence type="ECO:0000256" key="1">
    <source>
        <dbReference type="SAM" id="SignalP"/>
    </source>
</evidence>